<evidence type="ECO:0008006" key="3">
    <source>
        <dbReference type="Google" id="ProtNLM"/>
    </source>
</evidence>
<protein>
    <recommendedName>
        <fullName evidence="3">Reverse transcriptase domain-containing protein</fullName>
    </recommendedName>
</protein>
<dbReference type="Proteomes" id="UP000257109">
    <property type="component" value="Unassembled WGS sequence"/>
</dbReference>
<dbReference type="EMBL" id="QJKJ01003389">
    <property type="protein sequence ID" value="RDX98723.1"/>
    <property type="molecule type" value="Genomic_DNA"/>
</dbReference>
<organism evidence="1 2">
    <name type="scientific">Mucuna pruriens</name>
    <name type="common">Velvet bean</name>
    <name type="synonym">Dolichos pruriens</name>
    <dbReference type="NCBI Taxonomy" id="157652"/>
    <lineage>
        <taxon>Eukaryota</taxon>
        <taxon>Viridiplantae</taxon>
        <taxon>Streptophyta</taxon>
        <taxon>Embryophyta</taxon>
        <taxon>Tracheophyta</taxon>
        <taxon>Spermatophyta</taxon>
        <taxon>Magnoliopsida</taxon>
        <taxon>eudicotyledons</taxon>
        <taxon>Gunneridae</taxon>
        <taxon>Pentapetalae</taxon>
        <taxon>rosids</taxon>
        <taxon>fabids</taxon>
        <taxon>Fabales</taxon>
        <taxon>Fabaceae</taxon>
        <taxon>Papilionoideae</taxon>
        <taxon>50 kb inversion clade</taxon>
        <taxon>NPAAA clade</taxon>
        <taxon>indigoferoid/millettioid clade</taxon>
        <taxon>Phaseoleae</taxon>
        <taxon>Mucuna</taxon>
    </lineage>
</organism>
<comment type="caution">
    <text evidence="1">The sequence shown here is derived from an EMBL/GenBank/DDBJ whole genome shotgun (WGS) entry which is preliminary data.</text>
</comment>
<gene>
    <name evidence="1" type="ORF">CR513_18319</name>
</gene>
<feature type="non-terminal residue" evidence="1">
    <location>
        <position position="1"/>
    </location>
</feature>
<dbReference type="OrthoDB" id="1422223at2759"/>
<evidence type="ECO:0000313" key="2">
    <source>
        <dbReference type="Proteomes" id="UP000257109"/>
    </source>
</evidence>
<proteinExistence type="predicted"/>
<accession>A0A371H7S2</accession>
<evidence type="ECO:0000313" key="1">
    <source>
        <dbReference type="EMBL" id="RDX98723.1"/>
    </source>
</evidence>
<dbReference type="AlphaFoldDB" id="A0A371H7S2"/>
<keyword evidence="2" id="KW-1185">Reference proteome</keyword>
<reference evidence="1" key="1">
    <citation type="submission" date="2018-05" db="EMBL/GenBank/DDBJ databases">
        <title>Draft genome of Mucuna pruriens seed.</title>
        <authorList>
            <person name="Nnadi N.E."/>
            <person name="Vos R."/>
            <person name="Hasami M.H."/>
            <person name="Devisetty U.K."/>
            <person name="Aguiy J.C."/>
        </authorList>
    </citation>
    <scope>NUCLEOTIDE SEQUENCE [LARGE SCALE GENOMIC DNA]</scope>
    <source>
        <strain evidence="1">JCA_2017</strain>
    </source>
</reference>
<sequence>MTKVKVGIYEDHIDFRTNKYIIGALFTKEDIKMTIFWIRECSSTTMLPILFNGNPTNKFSVGKGLRQGGPLFSFLFLIIDERYIGG</sequence>
<name>A0A371H7S2_MUCPR</name>